<dbReference type="AlphaFoldDB" id="E9H2K6"/>
<sequence>MEQPPHIEDIIRKPYERDLQWNMRRAFIERNEEKTDRRKLLQLSDNLMKMEFVGQQIRYPIKVYHELHNLAGNLWEEFRREKKLARIRDYMCQRRVA</sequence>
<dbReference type="KEGG" id="dpx:DAPPUDRAFT_324737"/>
<dbReference type="Proteomes" id="UP000000305">
    <property type="component" value="Unassembled WGS sequence"/>
</dbReference>
<dbReference type="GO" id="GO:0005634">
    <property type="term" value="C:nucleus"/>
    <property type="evidence" value="ECO:0000318"/>
    <property type="project" value="GO_Central"/>
</dbReference>
<dbReference type="InterPro" id="IPR021859">
    <property type="entry name" value="XTBD"/>
</dbReference>
<reference evidence="2 3" key="1">
    <citation type="journal article" date="2011" name="Science">
        <title>The ecoresponsive genome of Daphnia pulex.</title>
        <authorList>
            <person name="Colbourne J.K."/>
            <person name="Pfrender M.E."/>
            <person name="Gilbert D."/>
            <person name="Thomas W.K."/>
            <person name="Tucker A."/>
            <person name="Oakley T.H."/>
            <person name="Tokishita S."/>
            <person name="Aerts A."/>
            <person name="Arnold G.J."/>
            <person name="Basu M.K."/>
            <person name="Bauer D.J."/>
            <person name="Caceres C.E."/>
            <person name="Carmel L."/>
            <person name="Casola C."/>
            <person name="Choi J.H."/>
            <person name="Detter J.C."/>
            <person name="Dong Q."/>
            <person name="Dusheyko S."/>
            <person name="Eads B.D."/>
            <person name="Frohlich T."/>
            <person name="Geiler-Samerotte K.A."/>
            <person name="Gerlach D."/>
            <person name="Hatcher P."/>
            <person name="Jogdeo S."/>
            <person name="Krijgsveld J."/>
            <person name="Kriventseva E.V."/>
            <person name="Kultz D."/>
            <person name="Laforsch C."/>
            <person name="Lindquist E."/>
            <person name="Lopez J."/>
            <person name="Manak J.R."/>
            <person name="Muller J."/>
            <person name="Pangilinan J."/>
            <person name="Patwardhan R.P."/>
            <person name="Pitluck S."/>
            <person name="Pritham E.J."/>
            <person name="Rechtsteiner A."/>
            <person name="Rho M."/>
            <person name="Rogozin I.B."/>
            <person name="Sakarya O."/>
            <person name="Salamov A."/>
            <person name="Schaack S."/>
            <person name="Shapiro H."/>
            <person name="Shiga Y."/>
            <person name="Skalitzky C."/>
            <person name="Smith Z."/>
            <person name="Souvorov A."/>
            <person name="Sung W."/>
            <person name="Tang Z."/>
            <person name="Tsuchiya D."/>
            <person name="Tu H."/>
            <person name="Vos H."/>
            <person name="Wang M."/>
            <person name="Wolf Y.I."/>
            <person name="Yamagata H."/>
            <person name="Yamada T."/>
            <person name="Ye Y."/>
            <person name="Shaw J.R."/>
            <person name="Andrews J."/>
            <person name="Crease T.J."/>
            <person name="Tang H."/>
            <person name="Lucas S.M."/>
            <person name="Robertson H.M."/>
            <person name="Bork P."/>
            <person name="Koonin E.V."/>
            <person name="Zdobnov E.M."/>
            <person name="Grigoriev I.V."/>
            <person name="Lynch M."/>
            <person name="Boore J.L."/>
        </authorList>
    </citation>
    <scope>NUCLEOTIDE SEQUENCE [LARGE SCALE GENOMIC DNA]</scope>
</reference>
<dbReference type="EMBL" id="GL732586">
    <property type="protein sequence ID" value="EFX73990.1"/>
    <property type="molecule type" value="Genomic_DNA"/>
</dbReference>
<evidence type="ECO:0000313" key="3">
    <source>
        <dbReference type="Proteomes" id="UP000000305"/>
    </source>
</evidence>
<dbReference type="PANTHER" id="PTHR48430:SF1">
    <property type="entry name" value="PARTNER OF XRN-2 PROTEIN 1"/>
    <property type="match status" value="1"/>
</dbReference>
<dbReference type="OrthoDB" id="2359216at2759"/>
<name>E9H2K6_DAPPU</name>
<evidence type="ECO:0000259" key="1">
    <source>
        <dbReference type="PROSITE" id="PS51827"/>
    </source>
</evidence>
<dbReference type="PROSITE" id="PS51827">
    <property type="entry name" value="XTBD"/>
    <property type="match status" value="1"/>
</dbReference>
<dbReference type="InParanoid" id="E9H2K6"/>
<organism evidence="2 3">
    <name type="scientific">Daphnia pulex</name>
    <name type="common">Water flea</name>
    <dbReference type="NCBI Taxonomy" id="6669"/>
    <lineage>
        <taxon>Eukaryota</taxon>
        <taxon>Metazoa</taxon>
        <taxon>Ecdysozoa</taxon>
        <taxon>Arthropoda</taxon>
        <taxon>Crustacea</taxon>
        <taxon>Branchiopoda</taxon>
        <taxon>Diplostraca</taxon>
        <taxon>Cladocera</taxon>
        <taxon>Anomopoda</taxon>
        <taxon>Daphniidae</taxon>
        <taxon>Daphnia</taxon>
    </lineage>
</organism>
<dbReference type="Pfam" id="PF11952">
    <property type="entry name" value="XTBD"/>
    <property type="match status" value="1"/>
</dbReference>
<proteinExistence type="predicted"/>
<dbReference type="PANTHER" id="PTHR48430">
    <property type="entry name" value="PARTNER OF XRN-2 PROTEIN 1"/>
    <property type="match status" value="1"/>
</dbReference>
<evidence type="ECO:0000313" key="2">
    <source>
        <dbReference type="EMBL" id="EFX73990.1"/>
    </source>
</evidence>
<accession>E9H2K6</accession>
<protein>
    <recommendedName>
        <fullName evidence="1">XRN2-binding (XTBD) domain-containing protein</fullName>
    </recommendedName>
</protein>
<feature type="domain" description="XRN2-binding (XTBD)" evidence="1">
    <location>
        <begin position="8"/>
        <end position="95"/>
    </location>
</feature>
<keyword evidence="3" id="KW-1185">Reference proteome</keyword>
<dbReference type="HOGENOM" id="CLU_2348798_0_0_1"/>
<gene>
    <name evidence="2" type="ORF">DAPPUDRAFT_324737</name>
</gene>